<protein>
    <submittedName>
        <fullName evidence="1">Uncharacterized protein</fullName>
    </submittedName>
</protein>
<keyword evidence="2" id="KW-1185">Reference proteome</keyword>
<reference evidence="1" key="1">
    <citation type="submission" date="2021-05" db="EMBL/GenBank/DDBJ databases">
        <authorList>
            <person name="Scholz U."/>
            <person name="Mascher M."/>
            <person name="Fiebig A."/>
        </authorList>
    </citation>
    <scope>NUCLEOTIDE SEQUENCE [LARGE SCALE GENOMIC DNA]</scope>
</reference>
<dbReference type="EnsemblPlants" id="AVESA.00010b.r2.3CG0468090.1">
    <property type="protein sequence ID" value="AVESA.00010b.r2.3CG0468090.1.CDS"/>
    <property type="gene ID" value="AVESA.00010b.r2.3CG0468090"/>
</dbReference>
<evidence type="ECO:0000313" key="1">
    <source>
        <dbReference type="EnsemblPlants" id="AVESA.00010b.r2.3CG0468090.1.CDS"/>
    </source>
</evidence>
<proteinExistence type="predicted"/>
<organism evidence="1 2">
    <name type="scientific">Avena sativa</name>
    <name type="common">Oat</name>
    <dbReference type="NCBI Taxonomy" id="4498"/>
    <lineage>
        <taxon>Eukaryota</taxon>
        <taxon>Viridiplantae</taxon>
        <taxon>Streptophyta</taxon>
        <taxon>Embryophyta</taxon>
        <taxon>Tracheophyta</taxon>
        <taxon>Spermatophyta</taxon>
        <taxon>Magnoliopsida</taxon>
        <taxon>Liliopsida</taxon>
        <taxon>Poales</taxon>
        <taxon>Poaceae</taxon>
        <taxon>BOP clade</taxon>
        <taxon>Pooideae</taxon>
        <taxon>Poodae</taxon>
        <taxon>Poeae</taxon>
        <taxon>Poeae Chloroplast Group 1 (Aveneae type)</taxon>
        <taxon>Aveninae</taxon>
        <taxon>Avena</taxon>
    </lineage>
</organism>
<name>A0ACD5VNI6_AVESA</name>
<reference evidence="1" key="2">
    <citation type="submission" date="2025-09" db="UniProtKB">
        <authorList>
            <consortium name="EnsemblPlants"/>
        </authorList>
    </citation>
    <scope>IDENTIFICATION</scope>
</reference>
<accession>A0ACD5VNI6</accession>
<evidence type="ECO:0000313" key="2">
    <source>
        <dbReference type="Proteomes" id="UP001732700"/>
    </source>
</evidence>
<sequence>MARTLKYTAPGCEYPIVALAIVHICAHGRISSSPSSFSSRAVTLVLALQMAAATSSASSLAFSHPKTLNPVPQTPAIGSVSFPAAKPPCLLAASTGRRGAVAAKVASPSVISTTMPSLDFDTSVFKKEKVSLAGNEEFIVRGGRNLFPLLPEAFKGIKQIGVLGWGSQGPAQAQNLRDSLAEAKLDIVVKIGLRKGSKSFQEARAAGFTEETGTLGDMLETVSSSDLLLLLISDSSQADNYEKIFSHMKPNSILGLSHGFLLGHLQSVGLDFPKNISVIAVCPKGMGPSVRRLYVQGKEINGAGINSSFAVHQDVDGRATDVALGWSIALGSPFTFATTLEQEYRSDIFGERGILLGAVHGIVEALFRRYTEQGMDEDLAYKNTVECITGIVSKTISKKGMLEVYNSLTEEGKKQFNEAYSASYYPSMDILYECYEDVSSGSEIRSVVLAGRRFYEKEGLPAFPMGNIDQTRMWKVGERVRSTRPQGDLGPLHPFTAGVFVAMMMAQIEVLRKKGHSYSEIINESVIESVDSLNPFMHARGVAFMVDNCSTTARLGSRKWAPRFDYVLTQQAFVTVDKKTPINQDLISNFMSDPVHGAIEVCAQLRPTVDISVTADADFVRPELRQSS</sequence>
<dbReference type="Proteomes" id="UP001732700">
    <property type="component" value="Chromosome 3C"/>
</dbReference>